<dbReference type="PATRIC" id="fig|13690.10.peg.4207"/>
<dbReference type="EMBL" id="JGVR01000030">
    <property type="protein sequence ID" value="KEZ16667.1"/>
    <property type="molecule type" value="Genomic_DNA"/>
</dbReference>
<evidence type="ECO:0000313" key="6">
    <source>
        <dbReference type="Proteomes" id="UP000037029"/>
    </source>
</evidence>
<dbReference type="AlphaFoldDB" id="A0A084EFC5"/>
<accession>A0A084EFC5</accession>
<dbReference type="Proteomes" id="UP000037029">
    <property type="component" value="Plasmid pses189"/>
</dbReference>
<dbReference type="RefSeq" id="WP_037521841.1">
    <property type="nucleotide sequence ID" value="NZ_CP020927.1"/>
</dbReference>
<dbReference type="Pfam" id="PF13560">
    <property type="entry name" value="HTH_31"/>
    <property type="match status" value="1"/>
</dbReference>
<name>A0A084EFC5_SPHYA</name>
<proteinExistence type="inferred from homology"/>
<dbReference type="InterPro" id="IPR052345">
    <property type="entry name" value="Rad_response_metalloprotease"/>
</dbReference>
<dbReference type="SMART" id="SM00530">
    <property type="entry name" value="HTH_XRE"/>
    <property type="match status" value="1"/>
</dbReference>
<dbReference type="PANTHER" id="PTHR43236">
    <property type="entry name" value="ANTITOXIN HIGA1"/>
    <property type="match status" value="1"/>
</dbReference>
<keyword evidence="3" id="KW-0614">Plasmid</keyword>
<comment type="similarity">
    <text evidence="1">Belongs to the short-chain fatty acyl-CoA assimilation regulator (ScfR) family.</text>
</comment>
<reference evidence="3 6" key="2">
    <citation type="submission" date="2017-04" db="EMBL/GenBank/DDBJ databases">
        <title>Characterization, genome and methylation analysis of a phthalic acid esters degrading strain Sphingobium yanoikuyae SHJ.</title>
        <authorList>
            <person name="Feng L."/>
        </authorList>
    </citation>
    <scope>NUCLEOTIDE SEQUENCE [LARGE SCALE GENOMIC DNA]</scope>
    <source>
        <strain evidence="3 6">SHJ</strain>
        <plasmid evidence="6">Plasmid pses189</plasmid>
        <plasmid evidence="3">pSES189</plasmid>
    </source>
</reference>
<evidence type="ECO:0000313" key="4">
    <source>
        <dbReference type="EMBL" id="KEZ16667.1"/>
    </source>
</evidence>
<feature type="domain" description="HTH cro/C1-type" evidence="2">
    <location>
        <begin position="11"/>
        <end position="65"/>
    </location>
</feature>
<organism evidence="4 5">
    <name type="scientific">Sphingobium yanoikuyae</name>
    <name type="common">Sphingomonas yanoikuyae</name>
    <dbReference type="NCBI Taxonomy" id="13690"/>
    <lineage>
        <taxon>Bacteria</taxon>
        <taxon>Pseudomonadati</taxon>
        <taxon>Pseudomonadota</taxon>
        <taxon>Alphaproteobacteria</taxon>
        <taxon>Sphingomonadales</taxon>
        <taxon>Sphingomonadaceae</taxon>
        <taxon>Sphingobium</taxon>
    </lineage>
</organism>
<dbReference type="EMBL" id="CP020927">
    <property type="protein sequence ID" value="ATP22052.1"/>
    <property type="molecule type" value="Genomic_DNA"/>
</dbReference>
<reference evidence="4 5" key="1">
    <citation type="submission" date="2014-03" db="EMBL/GenBank/DDBJ databases">
        <title>Genome sequence of Sphingobium yanoikuyae B1.</title>
        <authorList>
            <person name="Gan H.M."/>
            <person name="Gan H.Y."/>
            <person name="Savka M.A."/>
        </authorList>
    </citation>
    <scope>NUCLEOTIDE SEQUENCE [LARGE SCALE GENOMIC DNA]</scope>
    <source>
        <strain evidence="4 5">B1</strain>
    </source>
</reference>
<evidence type="ECO:0000259" key="2">
    <source>
        <dbReference type="PROSITE" id="PS50943"/>
    </source>
</evidence>
<sequence>MVISAFHGERLRLARVALGLTLDQLGARVSATRQYLNQLEQGLKVPTDEMRAALAAALGIAEHFFAIPASAGISPEQCHFRKQRTTPVSVVSQVLARGTLLDGFVSRLDHELDLPTVSFPDIPVASAAEIEAAADHAREHWRLGTGPISSMMRVVENAGAVVSFFSGVSERVDALSIDCVRPMIIRSEAKPAACRLRFDLAHEAGHLIMHRGIQTGDKVTEDQANRFASAFLLPRSSFIHEFPRSRLLDWSAIFSLKLRWKVSAAAILRRAYDLRMISPDQYRTGYIHLSKTGQRRAERFDDQIPTEMPELLPKALQALEAAFPGSLTRMVDASGLQAEMFEHVSGLALPVEKTPDDNIVPINLWKSSI</sequence>
<evidence type="ECO:0000256" key="1">
    <source>
        <dbReference type="ARBA" id="ARBA00007227"/>
    </source>
</evidence>
<dbReference type="SUPFAM" id="SSF47413">
    <property type="entry name" value="lambda repressor-like DNA-binding domains"/>
    <property type="match status" value="1"/>
</dbReference>
<dbReference type="CDD" id="cd00093">
    <property type="entry name" value="HTH_XRE"/>
    <property type="match status" value="1"/>
</dbReference>
<dbReference type="Gene3D" id="1.10.10.2910">
    <property type="match status" value="1"/>
</dbReference>
<dbReference type="Pfam" id="PF06114">
    <property type="entry name" value="Peptidase_M78"/>
    <property type="match status" value="1"/>
</dbReference>
<dbReference type="GO" id="GO:0003677">
    <property type="term" value="F:DNA binding"/>
    <property type="evidence" value="ECO:0007669"/>
    <property type="project" value="InterPro"/>
</dbReference>
<dbReference type="PROSITE" id="PS50943">
    <property type="entry name" value="HTH_CROC1"/>
    <property type="match status" value="1"/>
</dbReference>
<evidence type="ECO:0000313" key="5">
    <source>
        <dbReference type="Proteomes" id="UP000028534"/>
    </source>
</evidence>
<dbReference type="PANTHER" id="PTHR43236:SF1">
    <property type="entry name" value="BLL7220 PROTEIN"/>
    <property type="match status" value="1"/>
</dbReference>
<geneLocation type="plasmid" evidence="3">
    <name>pSES189</name>
</geneLocation>
<dbReference type="eggNOG" id="COG1396">
    <property type="taxonomic scope" value="Bacteria"/>
</dbReference>
<dbReference type="InterPro" id="IPR010982">
    <property type="entry name" value="Lambda_DNA-bd_dom_sf"/>
</dbReference>
<dbReference type="Gene3D" id="1.10.260.40">
    <property type="entry name" value="lambda repressor-like DNA-binding domains"/>
    <property type="match status" value="1"/>
</dbReference>
<dbReference type="InterPro" id="IPR010359">
    <property type="entry name" value="IrrE_HExxH"/>
</dbReference>
<protein>
    <submittedName>
        <fullName evidence="4">Putative Zn peptidase</fullName>
    </submittedName>
</protein>
<gene>
    <name evidence="3" type="ORF">BV87_26795</name>
    <name evidence="4" type="ORF">CP98_04096</name>
</gene>
<dbReference type="eggNOG" id="COG2856">
    <property type="taxonomic scope" value="Bacteria"/>
</dbReference>
<evidence type="ECO:0000313" key="3">
    <source>
        <dbReference type="EMBL" id="ATP22052.1"/>
    </source>
</evidence>
<dbReference type="Proteomes" id="UP000028534">
    <property type="component" value="Unassembled WGS sequence"/>
</dbReference>
<geneLocation type="plasmid" evidence="6">
    <name>pses189</name>
</geneLocation>
<dbReference type="InterPro" id="IPR001387">
    <property type="entry name" value="Cro/C1-type_HTH"/>
</dbReference>